<evidence type="ECO:0008006" key="4">
    <source>
        <dbReference type="Google" id="ProtNLM"/>
    </source>
</evidence>
<reference evidence="2 3" key="1">
    <citation type="submission" date="2024-04" db="EMBL/GenBank/DDBJ databases">
        <title>Tritrichomonas musculus Genome.</title>
        <authorList>
            <person name="Alves-Ferreira E."/>
            <person name="Grigg M."/>
            <person name="Lorenzi H."/>
            <person name="Galac M."/>
        </authorList>
    </citation>
    <scope>NUCLEOTIDE SEQUENCE [LARGE SCALE GENOMIC DNA]</scope>
    <source>
        <strain evidence="2 3">EAF2021</strain>
    </source>
</reference>
<name>A0ABR2K0W9_9EUKA</name>
<keyword evidence="1" id="KW-1133">Transmembrane helix</keyword>
<evidence type="ECO:0000313" key="2">
    <source>
        <dbReference type="EMBL" id="KAK8884737.1"/>
    </source>
</evidence>
<dbReference type="Pfam" id="PF10149">
    <property type="entry name" value="TM231"/>
    <property type="match status" value="1"/>
</dbReference>
<accession>A0ABR2K0W9</accession>
<evidence type="ECO:0000256" key="1">
    <source>
        <dbReference type="SAM" id="Phobius"/>
    </source>
</evidence>
<sequence>MVVVYRIGRAPINYKSNLLSYSTFITVALYLSAIIFPYLIGGWCYHLFTRYEIEPQIPTVSLNPDIEFSITGKSGTELYFQMNQYASTISRITRVPVIQIPQLPPSNTLKFSAYFPIQLNETINNVHLSFSFLVNFAKQKKTFTSYVDIDEFSYLNASAVNIFGSLIFTQEQVLNGYTETFVPLSDAYIQYTRKRPIRVNSSYPVTQGDPIFIKRNVIWNLGPTDLFEVHFSMRAPVVKTVVQVYGFFSFLDGWSTYLSFALPFFVIVRMMLSAFFRSGIVPVQRECEAELNTEKIPKFNR</sequence>
<proteinExistence type="predicted"/>
<gene>
    <name evidence="2" type="ORF">M9Y10_043857</name>
</gene>
<keyword evidence="3" id="KW-1185">Reference proteome</keyword>
<feature type="transmembrane region" description="Helical" evidence="1">
    <location>
        <begin position="21"/>
        <end position="40"/>
    </location>
</feature>
<dbReference type="InterPro" id="IPR019306">
    <property type="entry name" value="TMEM231"/>
</dbReference>
<organism evidence="2 3">
    <name type="scientific">Tritrichomonas musculus</name>
    <dbReference type="NCBI Taxonomy" id="1915356"/>
    <lineage>
        <taxon>Eukaryota</taxon>
        <taxon>Metamonada</taxon>
        <taxon>Parabasalia</taxon>
        <taxon>Tritrichomonadida</taxon>
        <taxon>Tritrichomonadidae</taxon>
        <taxon>Tritrichomonas</taxon>
    </lineage>
</organism>
<comment type="caution">
    <text evidence="2">The sequence shown here is derived from an EMBL/GenBank/DDBJ whole genome shotgun (WGS) entry which is preliminary data.</text>
</comment>
<keyword evidence="1" id="KW-0812">Transmembrane</keyword>
<evidence type="ECO:0000313" key="3">
    <source>
        <dbReference type="Proteomes" id="UP001470230"/>
    </source>
</evidence>
<dbReference type="Proteomes" id="UP001470230">
    <property type="component" value="Unassembled WGS sequence"/>
</dbReference>
<dbReference type="EMBL" id="JAPFFF010000008">
    <property type="protein sequence ID" value="KAK8884737.1"/>
    <property type="molecule type" value="Genomic_DNA"/>
</dbReference>
<protein>
    <recommendedName>
        <fullName evidence="4">Transmembrane protein 231</fullName>
    </recommendedName>
</protein>
<feature type="transmembrane region" description="Helical" evidence="1">
    <location>
        <begin position="244"/>
        <end position="268"/>
    </location>
</feature>
<keyword evidence="1" id="KW-0472">Membrane</keyword>